<gene>
    <name evidence="2" type="ORF">RND71_010579</name>
</gene>
<dbReference type="EMBL" id="JAVYJV010000005">
    <property type="protein sequence ID" value="KAK4371104.1"/>
    <property type="molecule type" value="Genomic_DNA"/>
</dbReference>
<keyword evidence="3" id="KW-1185">Reference proteome</keyword>
<proteinExistence type="predicted"/>
<feature type="region of interest" description="Disordered" evidence="1">
    <location>
        <begin position="27"/>
        <end position="46"/>
    </location>
</feature>
<dbReference type="Proteomes" id="UP001291623">
    <property type="component" value="Unassembled WGS sequence"/>
</dbReference>
<sequence>MVPNQKGIGDSSSSHCMAITTRSVKLLQNDHDKEVEEGPSKKEEGAHIEVSIVVEEAQVEVPNVVEVDIVPEKVHVQKGKAVVDKVVSERRLEELPEDNQIQFVTALSMEEYVARQKGIKSISQSITIRERELPSPLESPYTLVDLLP</sequence>
<feature type="region of interest" description="Disordered" evidence="1">
    <location>
        <begin position="1"/>
        <end position="20"/>
    </location>
</feature>
<evidence type="ECO:0000313" key="3">
    <source>
        <dbReference type="Proteomes" id="UP001291623"/>
    </source>
</evidence>
<feature type="compositionally biased region" description="Polar residues" evidence="1">
    <location>
        <begin position="10"/>
        <end position="20"/>
    </location>
</feature>
<comment type="caution">
    <text evidence="2">The sequence shown here is derived from an EMBL/GenBank/DDBJ whole genome shotgun (WGS) entry which is preliminary data.</text>
</comment>
<protein>
    <submittedName>
        <fullName evidence="2">Uncharacterized protein</fullName>
    </submittedName>
</protein>
<reference evidence="2" key="1">
    <citation type="submission" date="2023-12" db="EMBL/GenBank/DDBJ databases">
        <title>Genome assembly of Anisodus tanguticus.</title>
        <authorList>
            <person name="Wang Y.-J."/>
        </authorList>
    </citation>
    <scope>NUCLEOTIDE SEQUENCE</scope>
    <source>
        <strain evidence="2">KB-2021</strain>
        <tissue evidence="2">Leaf</tissue>
    </source>
</reference>
<evidence type="ECO:0000256" key="1">
    <source>
        <dbReference type="SAM" id="MobiDB-lite"/>
    </source>
</evidence>
<organism evidence="2 3">
    <name type="scientific">Anisodus tanguticus</name>
    <dbReference type="NCBI Taxonomy" id="243964"/>
    <lineage>
        <taxon>Eukaryota</taxon>
        <taxon>Viridiplantae</taxon>
        <taxon>Streptophyta</taxon>
        <taxon>Embryophyta</taxon>
        <taxon>Tracheophyta</taxon>
        <taxon>Spermatophyta</taxon>
        <taxon>Magnoliopsida</taxon>
        <taxon>eudicotyledons</taxon>
        <taxon>Gunneridae</taxon>
        <taxon>Pentapetalae</taxon>
        <taxon>asterids</taxon>
        <taxon>lamiids</taxon>
        <taxon>Solanales</taxon>
        <taxon>Solanaceae</taxon>
        <taxon>Solanoideae</taxon>
        <taxon>Hyoscyameae</taxon>
        <taxon>Anisodus</taxon>
    </lineage>
</organism>
<evidence type="ECO:0000313" key="2">
    <source>
        <dbReference type="EMBL" id="KAK4371104.1"/>
    </source>
</evidence>
<name>A0AAE1SK26_9SOLA</name>
<accession>A0AAE1SK26</accession>
<feature type="compositionally biased region" description="Basic and acidic residues" evidence="1">
    <location>
        <begin position="28"/>
        <end position="46"/>
    </location>
</feature>
<dbReference type="AlphaFoldDB" id="A0AAE1SK26"/>